<keyword evidence="9" id="KW-0520">NAD</keyword>
<comment type="similarity">
    <text evidence="1 9">Belongs to the Arg-specific ADP-ribosyltransferase family.</text>
</comment>
<organism evidence="11 13">
    <name type="scientific">Adineta steineri</name>
    <dbReference type="NCBI Taxonomy" id="433720"/>
    <lineage>
        <taxon>Eukaryota</taxon>
        <taxon>Metazoa</taxon>
        <taxon>Spiralia</taxon>
        <taxon>Gnathifera</taxon>
        <taxon>Rotifera</taxon>
        <taxon>Eurotatoria</taxon>
        <taxon>Bdelloidea</taxon>
        <taxon>Adinetida</taxon>
        <taxon>Adinetidae</taxon>
        <taxon>Adineta</taxon>
    </lineage>
</organism>
<name>A0A814GFA9_9BILA</name>
<dbReference type="GO" id="GO:0106274">
    <property type="term" value="F:NAD+-protein-arginine ADP-ribosyltransferase activity"/>
    <property type="evidence" value="ECO:0007669"/>
    <property type="project" value="UniProtKB-EC"/>
</dbReference>
<dbReference type="SUPFAM" id="SSF56399">
    <property type="entry name" value="ADP-ribosylation"/>
    <property type="match status" value="1"/>
</dbReference>
<comment type="subcellular location">
    <subcellularLocation>
        <location evidence="10">Cytoplasm</location>
        <location evidence="10">Cytoskeleton</location>
    </subcellularLocation>
</comment>
<keyword evidence="6 8" id="KW-0802">TPR repeat</keyword>
<sequence length="729" mass="83791">MSGSNSNENTVVSPELIASSNIRQPRQRMVPNYLLIWVDANIDEGKKECQDTLTQLKNVVNDVNLCTESDQCIQALNKVDKEQAFVIASGSLGQHLVPEIHDMPQVDAIYIFCGNKSRHEGWTQNWKKIKGVHTNINNICRKLQLAVKQCDQDTIAVSFLTVNETASTDNLNQLEPTFMYTQLFKEILLDIEYGHKAILDLTTCCREVFTSNSIELQVIDEFERDYRPQKAIWWYTRECFTYKILNQALRIMDADIIINMGFFLRDVHQQIQQMYDQQVSSYERKPFLVYRGQGLMKSDFEKLQKTEGGLMSFNNFLSTSKDKEVSLEFARRASSKSNMTGILFIMSINPCIKSTPFASITELSYFEAQEEEILFSMHTVFRVGAIKKMDNNNQFYEVELQLTPDDDQQLRLLTDLIRKETSGNTGWKRLGKLLLKIGQFNKAEELYTALLGQTSDEAEKAIYYHQLGHIKDEQGDYEKAMQCYEQGLKIHEKTLPSNHPDLATSYNNIGSVYDNMGEYSKALSFYEKALEIREKTLPSNHPHLASSYNNIGTVYFKIEEYPTALSFYEKALEIKEKALPSNHPSLVASYNNIGSVYVSMKEYSKALSYYEKAFEICQKTLPSDHPHLAVSYNNIGSVYISTKEYLKALSYFEKTLEIEQKTLPSNHPDLATSYNNIGSVYNKMGEYSKALSYYERALDIWQRALPPTHPHIKTVQKSIVDLIEEIIRE</sequence>
<dbReference type="PANTHER" id="PTHR45641:SF19">
    <property type="entry name" value="NEPHROCYSTIN-3"/>
    <property type="match status" value="1"/>
</dbReference>
<dbReference type="PROSITE" id="PS51996">
    <property type="entry name" value="TR_MART"/>
    <property type="match status" value="1"/>
</dbReference>
<comment type="subunit">
    <text evidence="10">Oligomeric complex composed of two heavy chains and two light chains.</text>
</comment>
<evidence type="ECO:0000256" key="10">
    <source>
        <dbReference type="RuleBase" id="RU367020"/>
    </source>
</evidence>
<keyword evidence="5" id="KW-0677">Repeat</keyword>
<keyword evidence="4" id="KW-0548">Nucleotidyltransferase</keyword>
<reference evidence="11" key="1">
    <citation type="submission" date="2021-02" db="EMBL/GenBank/DDBJ databases">
        <authorList>
            <person name="Nowell W R."/>
        </authorList>
    </citation>
    <scope>NUCLEOTIDE SEQUENCE</scope>
</reference>
<dbReference type="Proteomes" id="UP000663844">
    <property type="component" value="Unassembled WGS sequence"/>
</dbReference>
<evidence type="ECO:0000313" key="11">
    <source>
        <dbReference type="EMBL" id="CAF0995552.1"/>
    </source>
</evidence>
<comment type="similarity">
    <text evidence="10">Belongs to the kinesin light chain family.</text>
</comment>
<keyword evidence="3 9" id="KW-0808">Transferase</keyword>
<evidence type="ECO:0000256" key="1">
    <source>
        <dbReference type="ARBA" id="ARBA00009558"/>
    </source>
</evidence>
<keyword evidence="10" id="KW-0493">Microtubule</keyword>
<dbReference type="Pfam" id="PF13374">
    <property type="entry name" value="TPR_10"/>
    <property type="match status" value="1"/>
</dbReference>
<dbReference type="SUPFAM" id="SSF81901">
    <property type="entry name" value="HCP-like"/>
    <property type="match status" value="1"/>
</dbReference>
<dbReference type="PRINTS" id="PR00381">
    <property type="entry name" value="KINESINLIGHT"/>
</dbReference>
<dbReference type="Proteomes" id="UP000663845">
    <property type="component" value="Unassembled WGS sequence"/>
</dbReference>
<accession>A0A814GFA9</accession>
<dbReference type="EMBL" id="CAJNOG010000137">
    <property type="protein sequence ID" value="CAF0995552.1"/>
    <property type="molecule type" value="Genomic_DNA"/>
</dbReference>
<gene>
    <name evidence="11" type="ORF">JYZ213_LOCUS15701</name>
    <name evidence="12" type="ORF">OXD698_LOCUS20903</name>
</gene>
<evidence type="ECO:0000256" key="2">
    <source>
        <dbReference type="ARBA" id="ARBA00022676"/>
    </source>
</evidence>
<dbReference type="PROSITE" id="PS50293">
    <property type="entry name" value="TPR_REGION"/>
    <property type="match status" value="5"/>
</dbReference>
<feature type="repeat" description="TPR" evidence="8">
    <location>
        <begin position="461"/>
        <end position="494"/>
    </location>
</feature>
<dbReference type="InterPro" id="IPR011990">
    <property type="entry name" value="TPR-like_helical_dom_sf"/>
</dbReference>
<comment type="caution">
    <text evidence="11">The sequence shown here is derived from an EMBL/GenBank/DDBJ whole genome shotgun (WGS) entry which is preliminary data.</text>
</comment>
<feature type="repeat" description="TPR" evidence="8">
    <location>
        <begin position="671"/>
        <end position="704"/>
    </location>
</feature>
<dbReference type="AlphaFoldDB" id="A0A814GFA9"/>
<dbReference type="Gene3D" id="3.90.176.10">
    <property type="entry name" value="Toxin ADP-ribosyltransferase, Chain A, domain 1"/>
    <property type="match status" value="1"/>
</dbReference>
<evidence type="ECO:0000313" key="13">
    <source>
        <dbReference type="Proteomes" id="UP000663845"/>
    </source>
</evidence>
<comment type="function">
    <text evidence="10">Kinesin is a microtubule-associated force-producing protein that play a role in organelle transport.</text>
</comment>
<evidence type="ECO:0000313" key="12">
    <source>
        <dbReference type="EMBL" id="CAF3844701.1"/>
    </source>
</evidence>
<dbReference type="EC" id="2.4.2.31" evidence="9"/>
<dbReference type="InterPro" id="IPR019734">
    <property type="entry name" value="TPR_rpt"/>
</dbReference>
<dbReference type="SMART" id="SM00028">
    <property type="entry name" value="TPR"/>
    <property type="match status" value="7"/>
</dbReference>
<feature type="repeat" description="TPR" evidence="8">
    <location>
        <begin position="587"/>
        <end position="620"/>
    </location>
</feature>
<dbReference type="Pfam" id="PF13424">
    <property type="entry name" value="TPR_12"/>
    <property type="match status" value="3"/>
</dbReference>
<evidence type="ECO:0000256" key="3">
    <source>
        <dbReference type="ARBA" id="ARBA00022679"/>
    </source>
</evidence>
<dbReference type="PANTHER" id="PTHR45641">
    <property type="entry name" value="TETRATRICOPEPTIDE REPEAT PROTEIN (AFU_ORTHOLOGUE AFUA_6G03870)"/>
    <property type="match status" value="1"/>
</dbReference>
<feature type="repeat" description="TPR" evidence="8">
    <location>
        <begin position="545"/>
        <end position="578"/>
    </location>
</feature>
<keyword evidence="2 9" id="KW-0328">Glycosyltransferase</keyword>
<comment type="catalytic activity">
    <reaction evidence="7 9">
        <text>L-arginyl-[protein] + NAD(+) = N(omega)-(ADP-D-ribosyl)-L-arginyl-[protein] + nicotinamide + H(+)</text>
        <dbReference type="Rhea" id="RHEA:19149"/>
        <dbReference type="Rhea" id="RHEA-COMP:10532"/>
        <dbReference type="Rhea" id="RHEA-COMP:15087"/>
        <dbReference type="ChEBI" id="CHEBI:15378"/>
        <dbReference type="ChEBI" id="CHEBI:17154"/>
        <dbReference type="ChEBI" id="CHEBI:29965"/>
        <dbReference type="ChEBI" id="CHEBI:57540"/>
        <dbReference type="ChEBI" id="CHEBI:142554"/>
        <dbReference type="EC" id="2.4.2.31"/>
    </reaction>
</comment>
<evidence type="ECO:0000256" key="6">
    <source>
        <dbReference type="ARBA" id="ARBA00022803"/>
    </source>
</evidence>
<keyword evidence="10" id="KW-0963">Cytoplasm</keyword>
<protein>
    <recommendedName>
        <fullName evidence="9 10">Multifunctional fusion protein</fullName>
    </recommendedName>
    <domain>
        <recommendedName>
            <fullName evidence="9">NAD(P)(+)--arginine ADP-ribosyltransferase</fullName>
            <ecNumber evidence="9">2.4.2.31</ecNumber>
        </recommendedName>
        <alternativeName>
            <fullName evidence="9">Mono(ADP-ribosyl)transferase</fullName>
        </alternativeName>
    </domain>
    <domain>
        <recommendedName>
            <fullName evidence="10">Kinesin light chain</fullName>
        </recommendedName>
    </domain>
</protein>
<proteinExistence type="inferred from homology"/>
<dbReference type="Pfam" id="PF01129">
    <property type="entry name" value="ART"/>
    <property type="match status" value="1"/>
</dbReference>
<keyword evidence="9" id="KW-0521">NADP</keyword>
<evidence type="ECO:0000256" key="9">
    <source>
        <dbReference type="RuleBase" id="RU361228"/>
    </source>
</evidence>
<dbReference type="Gene3D" id="1.25.40.10">
    <property type="entry name" value="Tetratricopeptide repeat domain"/>
    <property type="match status" value="2"/>
</dbReference>
<evidence type="ECO:0000256" key="5">
    <source>
        <dbReference type="ARBA" id="ARBA00022737"/>
    </source>
</evidence>
<evidence type="ECO:0000256" key="4">
    <source>
        <dbReference type="ARBA" id="ARBA00022695"/>
    </source>
</evidence>
<dbReference type="GO" id="GO:0005871">
    <property type="term" value="C:kinesin complex"/>
    <property type="evidence" value="ECO:0007669"/>
    <property type="project" value="UniProtKB-UniRule"/>
</dbReference>
<dbReference type="PROSITE" id="PS50005">
    <property type="entry name" value="TPR"/>
    <property type="match status" value="6"/>
</dbReference>
<keyword evidence="10" id="KW-0505">Motor protein</keyword>
<evidence type="ECO:0000256" key="8">
    <source>
        <dbReference type="PROSITE-ProRule" id="PRU00339"/>
    </source>
</evidence>
<dbReference type="EMBL" id="CAJOAZ010001689">
    <property type="protein sequence ID" value="CAF3844701.1"/>
    <property type="molecule type" value="Genomic_DNA"/>
</dbReference>
<evidence type="ECO:0000256" key="7">
    <source>
        <dbReference type="ARBA" id="ARBA00047597"/>
    </source>
</evidence>
<feature type="repeat" description="TPR" evidence="8">
    <location>
        <begin position="503"/>
        <end position="536"/>
    </location>
</feature>
<dbReference type="GO" id="GO:0005874">
    <property type="term" value="C:microtubule"/>
    <property type="evidence" value="ECO:0007669"/>
    <property type="project" value="UniProtKB-UniRule"/>
</dbReference>
<dbReference type="GO" id="GO:0016779">
    <property type="term" value="F:nucleotidyltransferase activity"/>
    <property type="evidence" value="ECO:0007669"/>
    <property type="project" value="UniProtKB-KW"/>
</dbReference>
<keyword evidence="10" id="KW-0206">Cytoskeleton</keyword>
<dbReference type="InterPro" id="IPR000768">
    <property type="entry name" value="ART"/>
</dbReference>
<feature type="repeat" description="TPR" evidence="8">
    <location>
        <begin position="629"/>
        <end position="662"/>
    </location>
</feature>